<keyword evidence="1" id="KW-0597">Phosphoprotein</keyword>
<evidence type="ECO:0000256" key="1">
    <source>
        <dbReference type="ARBA" id="ARBA00022553"/>
    </source>
</evidence>
<dbReference type="PROSITE" id="PS50102">
    <property type="entry name" value="RRM"/>
    <property type="match status" value="2"/>
</dbReference>
<dbReference type="AlphaFoldDB" id="A0A6A1VEU6"/>
<dbReference type="CDD" id="cd12285">
    <property type="entry name" value="RRM3_RBM39_like"/>
    <property type="match status" value="1"/>
</dbReference>
<dbReference type="Gene3D" id="3.30.70.330">
    <property type="match status" value="3"/>
</dbReference>
<proteinExistence type="predicted"/>
<accession>A0A6A1VEU6</accession>
<gene>
    <name evidence="7" type="ORF">CJ030_MR6G024146</name>
</gene>
<feature type="domain" description="RRM" evidence="6">
    <location>
        <begin position="300"/>
        <end position="378"/>
    </location>
</feature>
<reference evidence="7 8" key="1">
    <citation type="journal article" date="2019" name="Plant Biotechnol. J.">
        <title>The red bayberry genome and genetic basis of sex determination.</title>
        <authorList>
            <person name="Jia H.M."/>
            <person name="Jia H.J."/>
            <person name="Cai Q.L."/>
            <person name="Wang Y."/>
            <person name="Zhao H.B."/>
            <person name="Yang W.F."/>
            <person name="Wang G.Y."/>
            <person name="Li Y.H."/>
            <person name="Zhan D.L."/>
            <person name="Shen Y.T."/>
            <person name="Niu Q.F."/>
            <person name="Chang L."/>
            <person name="Qiu J."/>
            <person name="Zhao L."/>
            <person name="Xie H.B."/>
            <person name="Fu W.Y."/>
            <person name="Jin J."/>
            <person name="Li X.W."/>
            <person name="Jiao Y."/>
            <person name="Zhou C.C."/>
            <person name="Tu T."/>
            <person name="Chai C.Y."/>
            <person name="Gao J.L."/>
            <person name="Fan L.J."/>
            <person name="van de Weg E."/>
            <person name="Wang J.Y."/>
            <person name="Gao Z.S."/>
        </authorList>
    </citation>
    <scope>NUCLEOTIDE SEQUENCE [LARGE SCALE GENOMIC DNA]</scope>
    <source>
        <tissue evidence="7">Leaves</tissue>
    </source>
</reference>
<dbReference type="CDD" id="cd12283">
    <property type="entry name" value="RRM1_RBM39_like"/>
    <property type="match status" value="1"/>
</dbReference>
<keyword evidence="2" id="KW-0677">Repeat</keyword>
<dbReference type="GO" id="GO:0006397">
    <property type="term" value="P:mRNA processing"/>
    <property type="evidence" value="ECO:0007669"/>
    <property type="project" value="InterPro"/>
</dbReference>
<dbReference type="NCBIfam" id="TIGR01622">
    <property type="entry name" value="SF-CC1"/>
    <property type="match status" value="1"/>
</dbReference>
<keyword evidence="3 4" id="KW-0694">RNA-binding</keyword>
<dbReference type="SUPFAM" id="SSF54928">
    <property type="entry name" value="RNA-binding domain, RBD"/>
    <property type="match status" value="2"/>
</dbReference>
<dbReference type="Proteomes" id="UP000516437">
    <property type="component" value="Chromosome 6"/>
</dbReference>
<organism evidence="7 8">
    <name type="scientific">Morella rubra</name>
    <name type="common">Chinese bayberry</name>
    <dbReference type="NCBI Taxonomy" id="262757"/>
    <lineage>
        <taxon>Eukaryota</taxon>
        <taxon>Viridiplantae</taxon>
        <taxon>Streptophyta</taxon>
        <taxon>Embryophyta</taxon>
        <taxon>Tracheophyta</taxon>
        <taxon>Spermatophyta</taxon>
        <taxon>Magnoliopsida</taxon>
        <taxon>eudicotyledons</taxon>
        <taxon>Gunneridae</taxon>
        <taxon>Pentapetalae</taxon>
        <taxon>rosids</taxon>
        <taxon>fabids</taxon>
        <taxon>Fagales</taxon>
        <taxon>Myricaceae</taxon>
        <taxon>Morella</taxon>
    </lineage>
</organism>
<name>A0A6A1VEU6_9ROSI</name>
<evidence type="ECO:0000313" key="7">
    <source>
        <dbReference type="EMBL" id="KAB1210347.1"/>
    </source>
</evidence>
<dbReference type="FunFam" id="3.30.70.330:FF:000263">
    <property type="entry name" value="Splicing factor CC1-like"/>
    <property type="match status" value="1"/>
</dbReference>
<dbReference type="SMART" id="SM00360">
    <property type="entry name" value="RRM"/>
    <property type="match status" value="3"/>
</dbReference>
<dbReference type="Pfam" id="PF00076">
    <property type="entry name" value="RRM_1"/>
    <property type="match status" value="3"/>
</dbReference>
<dbReference type="InterPro" id="IPR000504">
    <property type="entry name" value="RRM_dom"/>
</dbReference>
<dbReference type="InterPro" id="IPR006509">
    <property type="entry name" value="RBM39_SF"/>
</dbReference>
<dbReference type="EMBL" id="RXIC02000024">
    <property type="protein sequence ID" value="KAB1210347.1"/>
    <property type="molecule type" value="Genomic_DNA"/>
</dbReference>
<sequence>MDFDAYEYLEKTVEENEDRDSKRKNTSKESSERSYRKRDVDDDDRALADGEDRKSKRSRADDENGSDKRDRDRERERSSHRDKDRHHRDSEREKDRERERERGSREKEKERERRERDKDKDKDKEKEKERERREKERERERERERREKEEKERSRRSRSRSERDKERDRDLEMRDNRRFKDKKEVVEPEADPERDQRTVFAYQMPLKATERDVYEFFSRAGKVRDVRLIMDRNSRRSKGVGYIEFYDAMSVPMAIALSGQLLLGQPVMVKPSEAEKNLVQSNASGGGSGGLAGPYGAVDRKLYVGNLHFNMTESQLRAIFEPFGPVELVQLPLDLETGHCKGFGFVQFAKLEDAKAAQSLNGKLELAGRTIKVSSVTDHVGAQDTGAKTADFDDDDGGGLSLNAQSRALLMQKLDRSGIATSIAGSLGVPVLNGASSNPQAITLPVNGQAAVSMPALPVQAIPTPAAEPVGTPSECLLLKNMFDPATETEPDFDMDIKDDVEEECSKYGRVRHIYVDKNSAGFVYLRFETVEAAMAAQRAMHMRWFARRLISALFMQPHVYEATFKDGA</sequence>
<dbReference type="InterPro" id="IPR035979">
    <property type="entry name" value="RBD_domain_sf"/>
</dbReference>
<evidence type="ECO:0000256" key="3">
    <source>
        <dbReference type="ARBA" id="ARBA00022884"/>
    </source>
</evidence>
<dbReference type="FunFam" id="3.30.70.330:FF:000276">
    <property type="entry name" value="Splicing factor, CC1-like protein"/>
    <property type="match status" value="1"/>
</dbReference>
<dbReference type="FunFam" id="3.30.70.330:FF:000584">
    <property type="entry name" value="Splicing factor CC1-like"/>
    <property type="match status" value="1"/>
</dbReference>
<dbReference type="Pfam" id="PF15519">
    <property type="entry name" value="RBM39linker"/>
    <property type="match status" value="1"/>
</dbReference>
<evidence type="ECO:0000256" key="5">
    <source>
        <dbReference type="SAM" id="MobiDB-lite"/>
    </source>
</evidence>
<comment type="caution">
    <text evidence="7">The sequence shown here is derived from an EMBL/GenBank/DDBJ whole genome shotgun (WGS) entry which is preliminary data.</text>
</comment>
<dbReference type="InterPro" id="IPR029123">
    <property type="entry name" value="RBM39_linker"/>
</dbReference>
<evidence type="ECO:0000259" key="6">
    <source>
        <dbReference type="PROSITE" id="PS50102"/>
    </source>
</evidence>
<evidence type="ECO:0000313" key="8">
    <source>
        <dbReference type="Proteomes" id="UP000516437"/>
    </source>
</evidence>
<dbReference type="CDD" id="cd12284">
    <property type="entry name" value="RRM2_RBM23_RBM39"/>
    <property type="match status" value="1"/>
</dbReference>
<feature type="compositionally biased region" description="Basic and acidic residues" evidence="5">
    <location>
        <begin position="8"/>
        <end position="194"/>
    </location>
</feature>
<keyword evidence="8" id="KW-1185">Reference proteome</keyword>
<feature type="domain" description="RRM" evidence="6">
    <location>
        <begin position="197"/>
        <end position="274"/>
    </location>
</feature>
<dbReference type="OrthoDB" id="8123449at2759"/>
<evidence type="ECO:0000256" key="2">
    <source>
        <dbReference type="ARBA" id="ARBA00022737"/>
    </source>
</evidence>
<dbReference type="PANTHER" id="PTHR48036">
    <property type="entry name" value="SPLICING FACTOR (PAD-1), PUTATIVE (AFU_ORTHOLOGUE AFUA_1G15810)-RELATED"/>
    <property type="match status" value="1"/>
</dbReference>
<feature type="region of interest" description="Disordered" evidence="5">
    <location>
        <begin position="1"/>
        <end position="194"/>
    </location>
</feature>
<dbReference type="GO" id="GO:0005634">
    <property type="term" value="C:nucleus"/>
    <property type="evidence" value="ECO:0007669"/>
    <property type="project" value="InterPro"/>
</dbReference>
<protein>
    <submittedName>
        <fullName evidence="7">RNA-binding protein rsd1</fullName>
    </submittedName>
</protein>
<dbReference type="InterPro" id="IPR012677">
    <property type="entry name" value="Nucleotide-bd_a/b_plait_sf"/>
</dbReference>
<dbReference type="GO" id="GO:0003723">
    <property type="term" value="F:RNA binding"/>
    <property type="evidence" value="ECO:0007669"/>
    <property type="project" value="UniProtKB-UniRule"/>
</dbReference>
<evidence type="ECO:0000256" key="4">
    <source>
        <dbReference type="PROSITE-ProRule" id="PRU00176"/>
    </source>
</evidence>